<dbReference type="PANTHER" id="PTHR47959">
    <property type="entry name" value="ATP-DEPENDENT RNA HELICASE RHLE-RELATED"/>
    <property type="match status" value="1"/>
</dbReference>
<feature type="compositionally biased region" description="Basic and acidic residues" evidence="6">
    <location>
        <begin position="504"/>
        <end position="515"/>
    </location>
</feature>
<dbReference type="SMART" id="SM00487">
    <property type="entry name" value="DEXDc"/>
    <property type="match status" value="1"/>
</dbReference>
<evidence type="ECO:0000313" key="9">
    <source>
        <dbReference type="EMBL" id="OUO56932.1"/>
    </source>
</evidence>
<dbReference type="PROSITE" id="PS51194">
    <property type="entry name" value="HELICASE_CTER"/>
    <property type="match status" value="1"/>
</dbReference>
<accession>A0A1Y4DE53</accession>
<keyword evidence="3" id="KW-0347">Helicase</keyword>
<dbReference type="Proteomes" id="UP000196368">
    <property type="component" value="Unassembled WGS sequence"/>
</dbReference>
<dbReference type="GO" id="GO:0003724">
    <property type="term" value="F:RNA helicase activity"/>
    <property type="evidence" value="ECO:0007669"/>
    <property type="project" value="TreeGrafter"/>
</dbReference>
<keyword evidence="2" id="KW-0378">Hydrolase</keyword>
<evidence type="ECO:0000256" key="2">
    <source>
        <dbReference type="ARBA" id="ARBA00022801"/>
    </source>
</evidence>
<dbReference type="InterPro" id="IPR014001">
    <property type="entry name" value="Helicase_ATP-bd"/>
</dbReference>
<dbReference type="InterPro" id="IPR050079">
    <property type="entry name" value="DEAD_box_RNA_helicase"/>
</dbReference>
<reference evidence="10" key="1">
    <citation type="submission" date="2017-04" db="EMBL/GenBank/DDBJ databases">
        <title>Function of individual gut microbiota members based on whole genome sequencing of pure cultures obtained from chicken caecum.</title>
        <authorList>
            <person name="Medvecky M."/>
            <person name="Cejkova D."/>
            <person name="Polansky O."/>
            <person name="Karasova D."/>
            <person name="Kubasova T."/>
            <person name="Cizek A."/>
            <person name="Rychlik I."/>
        </authorList>
    </citation>
    <scope>NUCLEOTIDE SEQUENCE [LARGE SCALE GENOMIC DNA]</scope>
    <source>
        <strain evidence="10">An273</strain>
    </source>
</reference>
<dbReference type="InterPro" id="IPR044742">
    <property type="entry name" value="DEAD/DEAH_RhlB"/>
</dbReference>
<evidence type="ECO:0000256" key="3">
    <source>
        <dbReference type="ARBA" id="ARBA00022806"/>
    </source>
</evidence>
<evidence type="ECO:0000256" key="4">
    <source>
        <dbReference type="ARBA" id="ARBA00022840"/>
    </source>
</evidence>
<dbReference type="CDD" id="cd18787">
    <property type="entry name" value="SF2_C_DEAD"/>
    <property type="match status" value="1"/>
</dbReference>
<dbReference type="EMBL" id="NFJD01000002">
    <property type="protein sequence ID" value="OUO56932.1"/>
    <property type="molecule type" value="Genomic_DNA"/>
</dbReference>
<dbReference type="GO" id="GO:0003676">
    <property type="term" value="F:nucleic acid binding"/>
    <property type="evidence" value="ECO:0007669"/>
    <property type="project" value="InterPro"/>
</dbReference>
<keyword evidence="1" id="KW-0547">Nucleotide-binding</keyword>
<proteinExistence type="inferred from homology"/>
<dbReference type="SUPFAM" id="SSF52540">
    <property type="entry name" value="P-loop containing nucleoside triphosphate hydrolases"/>
    <property type="match status" value="1"/>
</dbReference>
<feature type="domain" description="Helicase C-terminal" evidence="8">
    <location>
        <begin position="234"/>
        <end position="381"/>
    </location>
</feature>
<evidence type="ECO:0000259" key="8">
    <source>
        <dbReference type="PROSITE" id="PS51194"/>
    </source>
</evidence>
<feature type="compositionally biased region" description="Basic residues" evidence="6">
    <location>
        <begin position="516"/>
        <end position="530"/>
    </location>
</feature>
<dbReference type="AlphaFoldDB" id="A0A1Y4DE53"/>
<dbReference type="SMART" id="SM00490">
    <property type="entry name" value="HELICc"/>
    <property type="match status" value="1"/>
</dbReference>
<dbReference type="GO" id="GO:0005829">
    <property type="term" value="C:cytosol"/>
    <property type="evidence" value="ECO:0007669"/>
    <property type="project" value="TreeGrafter"/>
</dbReference>
<dbReference type="Pfam" id="PF00270">
    <property type="entry name" value="DEAD"/>
    <property type="match status" value="1"/>
</dbReference>
<dbReference type="OrthoDB" id="9805696at2"/>
<comment type="similarity">
    <text evidence="5">Belongs to the DEAD box helicase family.</text>
</comment>
<evidence type="ECO:0000256" key="1">
    <source>
        <dbReference type="ARBA" id="ARBA00022741"/>
    </source>
</evidence>
<dbReference type="CDD" id="cd00268">
    <property type="entry name" value="DEADc"/>
    <property type="match status" value="1"/>
</dbReference>
<dbReference type="PROSITE" id="PS51192">
    <property type="entry name" value="HELICASE_ATP_BIND_1"/>
    <property type="match status" value="1"/>
</dbReference>
<gene>
    <name evidence="9" type="ORF">B5F75_03555</name>
</gene>
<dbReference type="GO" id="GO:0016787">
    <property type="term" value="F:hydrolase activity"/>
    <property type="evidence" value="ECO:0007669"/>
    <property type="project" value="UniProtKB-KW"/>
</dbReference>
<dbReference type="InterPro" id="IPR011545">
    <property type="entry name" value="DEAD/DEAH_box_helicase_dom"/>
</dbReference>
<dbReference type="PANTHER" id="PTHR47959:SF1">
    <property type="entry name" value="ATP-DEPENDENT RNA HELICASE DBPA"/>
    <property type="match status" value="1"/>
</dbReference>
<evidence type="ECO:0000313" key="10">
    <source>
        <dbReference type="Proteomes" id="UP000196368"/>
    </source>
</evidence>
<feature type="domain" description="Helicase ATP-binding" evidence="7">
    <location>
        <begin position="40"/>
        <end position="210"/>
    </location>
</feature>
<dbReference type="Pfam" id="PF00271">
    <property type="entry name" value="Helicase_C"/>
    <property type="match status" value="1"/>
</dbReference>
<evidence type="ECO:0000256" key="6">
    <source>
        <dbReference type="SAM" id="MobiDB-lite"/>
    </source>
</evidence>
<dbReference type="GO" id="GO:0005524">
    <property type="term" value="F:ATP binding"/>
    <property type="evidence" value="ECO:0007669"/>
    <property type="project" value="UniProtKB-KW"/>
</dbReference>
<feature type="compositionally biased region" description="Basic residues" evidence="6">
    <location>
        <begin position="395"/>
        <end position="404"/>
    </location>
</feature>
<name>A0A1Y4DE53_9BACT</name>
<evidence type="ECO:0008006" key="11">
    <source>
        <dbReference type="Google" id="ProtNLM"/>
    </source>
</evidence>
<dbReference type="InterPro" id="IPR027417">
    <property type="entry name" value="P-loop_NTPase"/>
</dbReference>
<evidence type="ECO:0000259" key="7">
    <source>
        <dbReference type="PROSITE" id="PS51192"/>
    </source>
</evidence>
<organism evidence="9 10">
    <name type="scientific">Candidatus Avelusimicrobium gallicola</name>
    <dbReference type="NCBI Taxonomy" id="2562704"/>
    <lineage>
        <taxon>Bacteria</taxon>
        <taxon>Pseudomonadati</taxon>
        <taxon>Elusimicrobiota</taxon>
        <taxon>Elusimicrobia</taxon>
        <taxon>Elusimicrobiales</taxon>
        <taxon>Elusimicrobiaceae</taxon>
        <taxon>Candidatus Avelusimicrobium</taxon>
    </lineage>
</organism>
<feature type="region of interest" description="Disordered" evidence="6">
    <location>
        <begin position="390"/>
        <end position="409"/>
    </location>
</feature>
<dbReference type="Gene3D" id="3.40.50.300">
    <property type="entry name" value="P-loop containing nucleotide triphosphate hydrolases"/>
    <property type="match status" value="2"/>
</dbReference>
<dbReference type="RefSeq" id="WP_087288006.1">
    <property type="nucleotide sequence ID" value="NZ_NFJD01000002.1"/>
</dbReference>
<comment type="caution">
    <text evidence="9">The sequence shown here is derived from an EMBL/GenBank/DDBJ whole genome shotgun (WGS) entry which is preliminary data.</text>
</comment>
<feature type="region of interest" description="Disordered" evidence="6">
    <location>
        <begin position="493"/>
        <end position="530"/>
    </location>
</feature>
<sequence>MNKPAPNEQMPDFSCLPAYLQQALARLDITVPTPVQAGAVPPALQGRDVLATAQTGTGKTFAFLLPLAVKLAENPQENALILSPTRELAQQTQEELKKLFSEAFSLPTALIIGGDNIHKQYADLRAHPRVIIATPGRLMDHMGRKSVDLTKTHLLVLDETDRMLDMGFIDDMRRIVAALPAPRQTLLFSATLPEQIQTLAREFLTRPVRVQIGSVVSPADLVVQEIVRVDVREKLPQLLHELNTRKGSVLIFTRTKHGAERLAKQLKLYGQKANALHGDLRQNRRRQVLEFFRNGTVRILVATDVAARGIDVPHIAHVINYDLPQCPEDYIHRIGRTGRAGTVGAALSLISDDGEKWKEICKVTRFSIPVKTIQKTIEPLPAPKFVAQEEGAAHGKSRRARVHQTSRPSKATALAKQLLQEGEVDLPQRSAALADSKAPFRQVPNTLPAKREETKAFPLRPQKPKTFRKALAGASVLAEETTQNPFRTVKVGASKKTLRQTARRKTENPAWEKSKTGHKNVKKFSKRKHR</sequence>
<keyword evidence="10" id="KW-1185">Reference proteome</keyword>
<dbReference type="InterPro" id="IPR001650">
    <property type="entry name" value="Helicase_C-like"/>
</dbReference>
<keyword evidence="4" id="KW-0067">ATP-binding</keyword>
<evidence type="ECO:0000256" key="5">
    <source>
        <dbReference type="ARBA" id="ARBA00038437"/>
    </source>
</evidence>
<protein>
    <recommendedName>
        <fullName evidence="11">DEAD/DEAH box helicase</fullName>
    </recommendedName>
</protein>